<evidence type="ECO:0000313" key="3">
    <source>
        <dbReference type="Proteomes" id="UP000494365"/>
    </source>
</evidence>
<reference evidence="2 3" key="1">
    <citation type="submission" date="2020-04" db="EMBL/GenBank/DDBJ databases">
        <authorList>
            <person name="De Canck E."/>
        </authorList>
    </citation>
    <scope>NUCLEOTIDE SEQUENCE [LARGE SCALE GENOMIC DNA]</scope>
    <source>
        <strain evidence="2 3">LMG 28614</strain>
    </source>
</reference>
<name>A0A6S7D4B0_9BURK</name>
<proteinExistence type="predicted"/>
<keyword evidence="3" id="KW-1185">Reference proteome</keyword>
<protein>
    <recommendedName>
        <fullName evidence="4">LysR substrate-binding domain-containing protein</fullName>
    </recommendedName>
</protein>
<dbReference type="Proteomes" id="UP000494365">
    <property type="component" value="Unassembled WGS sequence"/>
</dbReference>
<dbReference type="EMBL" id="CADIKK010000044">
    <property type="protein sequence ID" value="CAB3806222.1"/>
    <property type="molecule type" value="Genomic_DNA"/>
</dbReference>
<organism evidence="2 3">
    <name type="scientific">Paraburkholderia ultramafica</name>
    <dbReference type="NCBI Taxonomy" id="1544867"/>
    <lineage>
        <taxon>Bacteria</taxon>
        <taxon>Pseudomonadati</taxon>
        <taxon>Pseudomonadota</taxon>
        <taxon>Betaproteobacteria</taxon>
        <taxon>Burkholderiales</taxon>
        <taxon>Burkholderiaceae</taxon>
        <taxon>Paraburkholderia</taxon>
    </lineage>
</organism>
<evidence type="ECO:0000256" key="1">
    <source>
        <dbReference type="SAM" id="MobiDB-lite"/>
    </source>
</evidence>
<accession>A0A6S7D4B0</accession>
<gene>
    <name evidence="2" type="ORF">LMG28614_06338</name>
</gene>
<evidence type="ECO:0008006" key="4">
    <source>
        <dbReference type="Google" id="ProtNLM"/>
    </source>
</evidence>
<feature type="region of interest" description="Disordered" evidence="1">
    <location>
        <begin position="76"/>
        <end position="104"/>
    </location>
</feature>
<dbReference type="SUPFAM" id="SSF53850">
    <property type="entry name" value="Periplasmic binding protein-like II"/>
    <property type="match status" value="1"/>
</dbReference>
<evidence type="ECO:0000313" key="2">
    <source>
        <dbReference type="EMBL" id="CAB3806222.1"/>
    </source>
</evidence>
<sequence>MRQQQSSNVCTVLPSAAVIEEVEAGRLKRFRLENPAISREVAIVWPQNRVLPNGLWEVTKIIRRCASALVSEGAWPGTRMTPAAMPEPPRSRLDELPVAQAPDA</sequence>
<dbReference type="AlphaFoldDB" id="A0A6S7D4B0"/>